<dbReference type="GO" id="GO:0016020">
    <property type="term" value="C:membrane"/>
    <property type="evidence" value="ECO:0007669"/>
    <property type="project" value="UniProtKB-SubCell"/>
</dbReference>
<feature type="transmembrane region" description="Helical" evidence="5">
    <location>
        <begin position="24"/>
        <end position="42"/>
    </location>
</feature>
<dbReference type="PANTHER" id="PTHR37306:SF1">
    <property type="entry name" value="COLICIN V PRODUCTION PROTEIN"/>
    <property type="match status" value="1"/>
</dbReference>
<dbReference type="eggNOG" id="COG1286">
    <property type="taxonomic scope" value="Bacteria"/>
</dbReference>
<reference evidence="6 7" key="1">
    <citation type="journal article" date="2011" name="Stand. Genomic Sci.">
        <title>Complete genome sequence of the gliding freshwater bacterium Fluviicola taffensis type strain (RW262).</title>
        <authorList>
            <person name="Woyke T."/>
            <person name="Chertkov O."/>
            <person name="Lapidus A."/>
            <person name="Nolan M."/>
            <person name="Lucas S."/>
            <person name="Del Rio T.G."/>
            <person name="Tice H."/>
            <person name="Cheng J.F."/>
            <person name="Tapia R."/>
            <person name="Han C."/>
            <person name="Goodwin L."/>
            <person name="Pitluck S."/>
            <person name="Liolios K."/>
            <person name="Pagani I."/>
            <person name="Ivanova N."/>
            <person name="Huntemann M."/>
            <person name="Mavromatis K."/>
            <person name="Mikhailova N."/>
            <person name="Pati A."/>
            <person name="Chen A."/>
            <person name="Palaniappan K."/>
            <person name="Land M."/>
            <person name="Hauser L."/>
            <person name="Brambilla E.M."/>
            <person name="Rohde M."/>
            <person name="Mwirichia R."/>
            <person name="Sikorski J."/>
            <person name="Tindall B.J."/>
            <person name="Goker M."/>
            <person name="Bristow J."/>
            <person name="Eisen J.A."/>
            <person name="Markowitz V."/>
            <person name="Hugenholtz P."/>
            <person name="Klenk H.P."/>
            <person name="Kyrpides N.C."/>
        </authorList>
    </citation>
    <scope>NUCLEOTIDE SEQUENCE [LARGE SCALE GENOMIC DNA]</scope>
    <source>
        <strain evidence="7">DSM 16823 / RW262 / RW262</strain>
    </source>
</reference>
<dbReference type="KEGG" id="fte:Fluta_1166"/>
<keyword evidence="4 5" id="KW-0472">Membrane</keyword>
<evidence type="ECO:0000313" key="6">
    <source>
        <dbReference type="EMBL" id="AEA43161.1"/>
    </source>
</evidence>
<keyword evidence="2 5" id="KW-0812">Transmembrane</keyword>
<proteinExistence type="predicted"/>
<comment type="subcellular location">
    <subcellularLocation>
        <location evidence="1">Membrane</location>
        <topology evidence="1">Multi-pass membrane protein</topology>
    </subcellularLocation>
</comment>
<evidence type="ECO:0000256" key="4">
    <source>
        <dbReference type="ARBA" id="ARBA00023136"/>
    </source>
</evidence>
<dbReference type="PANTHER" id="PTHR37306">
    <property type="entry name" value="COLICIN V PRODUCTION PROTEIN"/>
    <property type="match status" value="1"/>
</dbReference>
<feature type="transmembrane region" description="Helical" evidence="5">
    <location>
        <begin position="101"/>
        <end position="122"/>
    </location>
</feature>
<dbReference type="GO" id="GO:0009403">
    <property type="term" value="P:toxin biosynthetic process"/>
    <property type="evidence" value="ECO:0007669"/>
    <property type="project" value="InterPro"/>
</dbReference>
<keyword evidence="7" id="KW-1185">Reference proteome</keyword>
<gene>
    <name evidence="6" type="ordered locus">Fluta_1166</name>
</gene>
<keyword evidence="3 5" id="KW-1133">Transmembrane helix</keyword>
<evidence type="ECO:0000256" key="1">
    <source>
        <dbReference type="ARBA" id="ARBA00004141"/>
    </source>
</evidence>
<organism evidence="6 7">
    <name type="scientific">Fluviicola taffensis (strain DSM 16823 / NCIMB 13979 / RW262)</name>
    <dbReference type="NCBI Taxonomy" id="755732"/>
    <lineage>
        <taxon>Bacteria</taxon>
        <taxon>Pseudomonadati</taxon>
        <taxon>Bacteroidota</taxon>
        <taxon>Flavobacteriia</taxon>
        <taxon>Flavobacteriales</taxon>
        <taxon>Crocinitomicaceae</taxon>
        <taxon>Fluviicola</taxon>
    </lineage>
</organism>
<dbReference type="HOGENOM" id="CLU_092720_5_0_10"/>
<dbReference type="InterPro" id="IPR003825">
    <property type="entry name" value="Colicin-V_CvpA"/>
</dbReference>
<dbReference type="Pfam" id="PF02674">
    <property type="entry name" value="Colicin_V"/>
    <property type="match status" value="1"/>
</dbReference>
<evidence type="ECO:0000256" key="2">
    <source>
        <dbReference type="ARBA" id="ARBA00022692"/>
    </source>
</evidence>
<sequence>MNFLDILILIPISYGAYKGFKHGFVIELFTLLAILVGIYVGIHFSDYTANWLKSTFDWNSEYLPVVAFTLTFLAVGAMIFFGGKMIEKMIKVVQLSPLNKFLGVLFATIKSLYIVSILLVLIESYDEKSNFFPEKTKANSLLYEPVKDVSTKTVPALGESTIFLKNALHSEMDSTGLTVDQVLRAKEIADSLGIDANDAKQILEVHQKYGDNEPTLKP</sequence>
<evidence type="ECO:0000256" key="3">
    <source>
        <dbReference type="ARBA" id="ARBA00022989"/>
    </source>
</evidence>
<feature type="transmembrane region" description="Helical" evidence="5">
    <location>
        <begin position="62"/>
        <end position="81"/>
    </location>
</feature>
<reference evidence="7" key="2">
    <citation type="submission" date="2011-02" db="EMBL/GenBank/DDBJ databases">
        <title>The complete genome of Fluviicola taffensis DSM 16823.</title>
        <authorList>
            <consortium name="US DOE Joint Genome Institute (JGI-PGF)"/>
            <person name="Lucas S."/>
            <person name="Copeland A."/>
            <person name="Lapidus A."/>
            <person name="Bruce D."/>
            <person name="Goodwin L."/>
            <person name="Pitluck S."/>
            <person name="Kyrpides N."/>
            <person name="Mavromatis K."/>
            <person name="Ivanova N."/>
            <person name="Mikhailova N."/>
            <person name="Pagani I."/>
            <person name="Chertkov O."/>
            <person name="Detter J.C."/>
            <person name="Han C."/>
            <person name="Tapia R."/>
            <person name="Land M."/>
            <person name="Hauser L."/>
            <person name="Markowitz V."/>
            <person name="Cheng J.-F."/>
            <person name="Hugenholtz P."/>
            <person name="Woyke T."/>
            <person name="Wu D."/>
            <person name="Tindall B."/>
            <person name="Pomrenke H.G."/>
            <person name="Brambilla E."/>
            <person name="Klenk H.-P."/>
            <person name="Eisen J.A."/>
        </authorList>
    </citation>
    <scope>NUCLEOTIDE SEQUENCE [LARGE SCALE GENOMIC DNA]</scope>
    <source>
        <strain evidence="7">DSM 16823 / RW262 / RW262</strain>
    </source>
</reference>
<dbReference type="OrthoDB" id="9799585at2"/>
<dbReference type="EMBL" id="CP002542">
    <property type="protein sequence ID" value="AEA43161.1"/>
    <property type="molecule type" value="Genomic_DNA"/>
</dbReference>
<evidence type="ECO:0000313" key="7">
    <source>
        <dbReference type="Proteomes" id="UP000007463"/>
    </source>
</evidence>
<protein>
    <submittedName>
        <fullName evidence="6">Colicin V production protein</fullName>
    </submittedName>
</protein>
<dbReference type="RefSeq" id="WP_013685933.1">
    <property type="nucleotide sequence ID" value="NC_015321.1"/>
</dbReference>
<evidence type="ECO:0000256" key="5">
    <source>
        <dbReference type="SAM" id="Phobius"/>
    </source>
</evidence>
<accession>F2IAM5</accession>
<dbReference type="AlphaFoldDB" id="F2IAM5"/>
<name>F2IAM5_FLUTR</name>
<dbReference type="STRING" id="755732.Fluta_1166"/>
<dbReference type="Proteomes" id="UP000007463">
    <property type="component" value="Chromosome"/>
</dbReference>